<feature type="transmembrane region" description="Helical" evidence="6">
    <location>
        <begin position="354"/>
        <end position="375"/>
    </location>
</feature>
<feature type="transmembrane region" description="Helical" evidence="6">
    <location>
        <begin position="44"/>
        <end position="67"/>
    </location>
</feature>
<dbReference type="PROSITE" id="PS50850">
    <property type="entry name" value="MFS"/>
    <property type="match status" value="1"/>
</dbReference>
<feature type="domain" description="Major facilitator superfamily (MFS) profile" evidence="7">
    <location>
        <begin position="36"/>
        <end position="517"/>
    </location>
</feature>
<gene>
    <name evidence="8" type="ORF">NLU13_8838</name>
</gene>
<dbReference type="SUPFAM" id="SSF103473">
    <property type="entry name" value="MFS general substrate transporter"/>
    <property type="match status" value="1"/>
</dbReference>
<feature type="transmembrane region" description="Helical" evidence="6">
    <location>
        <begin position="245"/>
        <end position="265"/>
    </location>
</feature>
<dbReference type="Gene3D" id="1.20.1250.20">
    <property type="entry name" value="MFS general substrate transporter like domains"/>
    <property type="match status" value="2"/>
</dbReference>
<evidence type="ECO:0000313" key="9">
    <source>
        <dbReference type="Proteomes" id="UP001175261"/>
    </source>
</evidence>
<sequence>MYSFPFQALFRAQARPDRRYLRAQSHDAPTTPTMSTTMKVFATFQLSGINFTTCAVNGLIVIGLPAITHELQIDDALAVWPSSVTSLSTAATLLLAGTIADLVGPRWIELFGSFTCGLLMLGAGASRTGTEMVGIRAVQGISLSCHLAASVALTTQCVPRGRGRNVAFACLGLSQPLGFSFGLVLGGVLVDTVGWRSGWYIHGGITLALSVAGFWVLPSPSEKRVVVGRRGGRALLRGFKHEIDWVGTLLISAFMGVVSAFMAMLSMGVEYIRKPDTIVMISLSAVLLPAFALWMQRQVKKGRPALIPNALWRNPSFSAVTAMIALSFAVLNALELFCSLFFQEIQDLPALQAAIRILPSLIVGTILNVTTGLFVHKVGGFWLAVIPALLSAVAPLLMAISEPAKTYWNMHFVAQLFQPISSDILFTVGLIVITDVFPEDKHALAGAVFNTAAQFGNAFGLAVMQVVLTLVTNEKMKDERMPPLRSKLEGYRAGFWTMFAMMLVCVLVGAAGFWKVGRIGGEKPLEEEEEDVKGELRTEMDEGKV</sequence>
<feature type="transmembrane region" description="Helical" evidence="6">
    <location>
        <begin position="277"/>
        <end position="296"/>
    </location>
</feature>
<dbReference type="AlphaFoldDB" id="A0AA39L3M3"/>
<comment type="caution">
    <text evidence="8">The sequence shown here is derived from an EMBL/GenBank/DDBJ whole genome shotgun (WGS) entry which is preliminary data.</text>
</comment>
<organism evidence="8 9">
    <name type="scientific">Sarocladium strictum</name>
    <name type="common">Black bundle disease fungus</name>
    <name type="synonym">Acremonium strictum</name>
    <dbReference type="NCBI Taxonomy" id="5046"/>
    <lineage>
        <taxon>Eukaryota</taxon>
        <taxon>Fungi</taxon>
        <taxon>Dikarya</taxon>
        <taxon>Ascomycota</taxon>
        <taxon>Pezizomycotina</taxon>
        <taxon>Sordariomycetes</taxon>
        <taxon>Hypocreomycetidae</taxon>
        <taxon>Hypocreales</taxon>
        <taxon>Sarocladiaceae</taxon>
        <taxon>Sarocladium</taxon>
    </lineage>
</organism>
<dbReference type="GO" id="GO:0022857">
    <property type="term" value="F:transmembrane transporter activity"/>
    <property type="evidence" value="ECO:0007669"/>
    <property type="project" value="InterPro"/>
</dbReference>
<keyword evidence="2 6" id="KW-0812">Transmembrane</keyword>
<proteinExistence type="predicted"/>
<feature type="transmembrane region" description="Helical" evidence="6">
    <location>
        <begin position="166"/>
        <end position="190"/>
    </location>
</feature>
<feature type="compositionally biased region" description="Basic and acidic residues" evidence="5">
    <location>
        <begin position="533"/>
        <end position="545"/>
    </location>
</feature>
<keyword evidence="9" id="KW-1185">Reference proteome</keyword>
<feature type="transmembrane region" description="Helical" evidence="6">
    <location>
        <begin position="197"/>
        <end position="217"/>
    </location>
</feature>
<evidence type="ECO:0000313" key="8">
    <source>
        <dbReference type="EMBL" id="KAK0382922.1"/>
    </source>
</evidence>
<evidence type="ECO:0000256" key="4">
    <source>
        <dbReference type="ARBA" id="ARBA00023136"/>
    </source>
</evidence>
<name>A0AA39L3M3_SARSR</name>
<accession>A0AA39L3M3</accession>
<evidence type="ECO:0000259" key="7">
    <source>
        <dbReference type="PROSITE" id="PS50850"/>
    </source>
</evidence>
<feature type="transmembrane region" description="Helical" evidence="6">
    <location>
        <begin position="453"/>
        <end position="472"/>
    </location>
</feature>
<feature type="transmembrane region" description="Helical" evidence="6">
    <location>
        <begin position="381"/>
        <end position="400"/>
    </location>
</feature>
<dbReference type="Proteomes" id="UP001175261">
    <property type="component" value="Unassembled WGS sequence"/>
</dbReference>
<comment type="subcellular location">
    <subcellularLocation>
        <location evidence="1">Membrane</location>
        <topology evidence="1">Multi-pass membrane protein</topology>
    </subcellularLocation>
</comment>
<feature type="transmembrane region" description="Helical" evidence="6">
    <location>
        <begin position="106"/>
        <end position="125"/>
    </location>
</feature>
<feature type="region of interest" description="Disordered" evidence="5">
    <location>
        <begin position="525"/>
        <end position="545"/>
    </location>
</feature>
<keyword evidence="4 6" id="KW-0472">Membrane</keyword>
<dbReference type="PANTHER" id="PTHR42718:SF27">
    <property type="entry name" value="TRANSPORTER, PUTATIVE-RELATED"/>
    <property type="match status" value="1"/>
</dbReference>
<evidence type="ECO:0000256" key="1">
    <source>
        <dbReference type="ARBA" id="ARBA00004141"/>
    </source>
</evidence>
<feature type="transmembrane region" description="Helical" evidence="6">
    <location>
        <begin position="79"/>
        <end position="100"/>
    </location>
</feature>
<dbReference type="PANTHER" id="PTHR42718">
    <property type="entry name" value="MAJOR FACILITATOR SUPERFAMILY MULTIDRUG TRANSPORTER MFSC"/>
    <property type="match status" value="1"/>
</dbReference>
<feature type="transmembrane region" description="Helical" evidence="6">
    <location>
        <begin position="493"/>
        <end position="514"/>
    </location>
</feature>
<keyword evidence="3 6" id="KW-1133">Transmembrane helix</keyword>
<dbReference type="InterPro" id="IPR011701">
    <property type="entry name" value="MFS"/>
</dbReference>
<feature type="transmembrane region" description="Helical" evidence="6">
    <location>
        <begin position="412"/>
        <end position="433"/>
    </location>
</feature>
<dbReference type="InterPro" id="IPR036259">
    <property type="entry name" value="MFS_trans_sf"/>
</dbReference>
<evidence type="ECO:0000256" key="5">
    <source>
        <dbReference type="SAM" id="MobiDB-lite"/>
    </source>
</evidence>
<evidence type="ECO:0000256" key="2">
    <source>
        <dbReference type="ARBA" id="ARBA00022692"/>
    </source>
</evidence>
<evidence type="ECO:0000256" key="6">
    <source>
        <dbReference type="SAM" id="Phobius"/>
    </source>
</evidence>
<dbReference type="EMBL" id="JAPDFR010000009">
    <property type="protein sequence ID" value="KAK0382922.1"/>
    <property type="molecule type" value="Genomic_DNA"/>
</dbReference>
<dbReference type="InterPro" id="IPR020846">
    <property type="entry name" value="MFS_dom"/>
</dbReference>
<evidence type="ECO:0000256" key="3">
    <source>
        <dbReference type="ARBA" id="ARBA00022989"/>
    </source>
</evidence>
<reference evidence="8" key="1">
    <citation type="submission" date="2022-10" db="EMBL/GenBank/DDBJ databases">
        <title>Determination and structural analysis of whole genome sequence of Sarocladium strictum F4-1.</title>
        <authorList>
            <person name="Hu L."/>
            <person name="Jiang Y."/>
        </authorList>
    </citation>
    <scope>NUCLEOTIDE SEQUENCE</scope>
    <source>
        <strain evidence="8">F4-1</strain>
    </source>
</reference>
<protein>
    <recommendedName>
        <fullName evidence="7">Major facilitator superfamily (MFS) profile domain-containing protein</fullName>
    </recommendedName>
</protein>
<dbReference type="Pfam" id="PF07690">
    <property type="entry name" value="MFS_1"/>
    <property type="match status" value="1"/>
</dbReference>
<dbReference type="GO" id="GO:0016020">
    <property type="term" value="C:membrane"/>
    <property type="evidence" value="ECO:0007669"/>
    <property type="project" value="UniProtKB-SubCell"/>
</dbReference>
<feature type="transmembrane region" description="Helical" evidence="6">
    <location>
        <begin position="316"/>
        <end position="342"/>
    </location>
</feature>